<protein>
    <submittedName>
        <fullName evidence="2">Uncharacterized protein</fullName>
    </submittedName>
</protein>
<keyword evidence="1" id="KW-0812">Transmembrane</keyword>
<gene>
    <name evidence="2" type="ORF">CBW65_11715</name>
</gene>
<keyword evidence="1" id="KW-0472">Membrane</keyword>
<proteinExistence type="predicted"/>
<accession>A0A1Y0IQH9</accession>
<keyword evidence="1" id="KW-1133">Transmembrane helix</keyword>
<evidence type="ECO:0000313" key="2">
    <source>
        <dbReference type="EMBL" id="ARU61604.1"/>
    </source>
</evidence>
<dbReference type="RefSeq" id="WP_087456983.1">
    <property type="nucleotide sequence ID" value="NZ_CP021434.1"/>
</dbReference>
<dbReference type="KEGG" id="tum:CBW65_11715"/>
<keyword evidence="3" id="KW-1185">Reference proteome</keyword>
<feature type="transmembrane region" description="Helical" evidence="1">
    <location>
        <begin position="50"/>
        <end position="70"/>
    </location>
</feature>
<name>A0A1Y0IQH9_9BACL</name>
<dbReference type="Proteomes" id="UP000195437">
    <property type="component" value="Chromosome"/>
</dbReference>
<evidence type="ECO:0000313" key="3">
    <source>
        <dbReference type="Proteomes" id="UP000195437"/>
    </source>
</evidence>
<dbReference type="EMBL" id="CP021434">
    <property type="protein sequence ID" value="ARU61604.1"/>
    <property type="molecule type" value="Genomic_DNA"/>
</dbReference>
<organism evidence="2 3">
    <name type="scientific">Tumebacillus avium</name>
    <dbReference type="NCBI Taxonomy" id="1903704"/>
    <lineage>
        <taxon>Bacteria</taxon>
        <taxon>Bacillati</taxon>
        <taxon>Bacillota</taxon>
        <taxon>Bacilli</taxon>
        <taxon>Bacillales</taxon>
        <taxon>Alicyclobacillaceae</taxon>
        <taxon>Tumebacillus</taxon>
    </lineage>
</organism>
<dbReference type="OrthoDB" id="2379204at2"/>
<sequence length="488" mass="54651">MTEPQWDHLKKELKVMKPEEHDKPADAMKFKQKVLQEYDRRTRVEQRSRWLRRGATALTIAVAVWCGLLVTSPFSDDGLIKVPEWQTLSQPKANQAVQSLAPYDVVSTYFDLLLQRRTEDAKGFLTAGMKNERPVVTPNLSNPHMTGFTIYNASKGADKIQYSVRVSWGSPVEKASSEAYEVTVREVEGQWMIADIKRAGEVVFDGSDGLEISRTQRGKEETFLKKSDWSEEGQWTLFAADPSFTSQLVFVDPQPAPVIYKAAIGMKPQKLAVLPEGTAGQILWTDSHLLAVNFTPQGSEEHQVLFYDANSGNLRDSGWLTSTLRVLGVKEMQAVHALPNEKIRVAAGDGYYLVDLKSRRVTPDHSLGQVVKVKFDLQNVELPVEGLVFSYPDRTPEFLDTVDVISTDQKVDLAKESGLYVFNGSLDHFSLEGSELQVYLQHEKGRVQVVAVPYSMLKQFAGKAFLVKVFDEEGKLLGDPSEVVVPKL</sequence>
<reference evidence="3" key="1">
    <citation type="submission" date="2017-05" db="EMBL/GenBank/DDBJ databases">
        <authorList>
            <person name="Sung H."/>
        </authorList>
    </citation>
    <scope>NUCLEOTIDE SEQUENCE [LARGE SCALE GENOMIC DNA]</scope>
    <source>
        <strain evidence="3">AR23208</strain>
    </source>
</reference>
<evidence type="ECO:0000256" key="1">
    <source>
        <dbReference type="SAM" id="Phobius"/>
    </source>
</evidence>
<dbReference type="AlphaFoldDB" id="A0A1Y0IQH9"/>